<feature type="compositionally biased region" description="Low complexity" evidence="1">
    <location>
        <begin position="135"/>
        <end position="154"/>
    </location>
</feature>
<feature type="region of interest" description="Disordered" evidence="1">
    <location>
        <begin position="104"/>
        <end position="154"/>
    </location>
</feature>
<dbReference type="EMBL" id="HACG01018731">
    <property type="protein sequence ID" value="CEK65596.1"/>
    <property type="molecule type" value="Transcribed_RNA"/>
</dbReference>
<accession>A0A0B6ZCJ8</accession>
<gene>
    <name evidence="2" type="primary">ORF55558</name>
</gene>
<organism evidence="2">
    <name type="scientific">Arion vulgaris</name>
    <dbReference type="NCBI Taxonomy" id="1028688"/>
    <lineage>
        <taxon>Eukaryota</taxon>
        <taxon>Metazoa</taxon>
        <taxon>Spiralia</taxon>
        <taxon>Lophotrochozoa</taxon>
        <taxon>Mollusca</taxon>
        <taxon>Gastropoda</taxon>
        <taxon>Heterobranchia</taxon>
        <taxon>Euthyneura</taxon>
        <taxon>Panpulmonata</taxon>
        <taxon>Eupulmonata</taxon>
        <taxon>Stylommatophora</taxon>
        <taxon>Helicina</taxon>
        <taxon>Arionoidea</taxon>
        <taxon>Arionidae</taxon>
        <taxon>Arion</taxon>
    </lineage>
</organism>
<reference evidence="2" key="1">
    <citation type="submission" date="2014-12" db="EMBL/GenBank/DDBJ databases">
        <title>Insight into the proteome of Arion vulgaris.</title>
        <authorList>
            <person name="Aradska J."/>
            <person name="Bulat T."/>
            <person name="Smidak R."/>
            <person name="Sarate P."/>
            <person name="Gangsoo J."/>
            <person name="Sialana F."/>
            <person name="Bilban M."/>
            <person name="Lubec G."/>
        </authorList>
    </citation>
    <scope>NUCLEOTIDE SEQUENCE</scope>
    <source>
        <tissue evidence="2">Skin</tissue>
    </source>
</reference>
<name>A0A0B6ZCJ8_9EUPU</name>
<protein>
    <submittedName>
        <fullName evidence="2">Uncharacterized protein</fullName>
    </submittedName>
</protein>
<sequence length="154" mass="16862">ARIKEKSRSTKPQSLHSPLGSADDSFNYHMGSATASESDTTDDPGYRDLPMSEDEFTAHEDTDHDDEVGSATASDIVGGDDDALVEILETEVESLKDRLEHTQTELDKMHKDNMDLKSRLHKESAQSLDSGYGISSRYGSQTSSQSDAASSVRY</sequence>
<proteinExistence type="predicted"/>
<evidence type="ECO:0000256" key="1">
    <source>
        <dbReference type="SAM" id="MobiDB-lite"/>
    </source>
</evidence>
<evidence type="ECO:0000313" key="2">
    <source>
        <dbReference type="EMBL" id="CEK65596.1"/>
    </source>
</evidence>
<feature type="region of interest" description="Disordered" evidence="1">
    <location>
        <begin position="1"/>
        <end position="77"/>
    </location>
</feature>
<feature type="non-terminal residue" evidence="2">
    <location>
        <position position="1"/>
    </location>
</feature>
<dbReference type="AlphaFoldDB" id="A0A0B6ZCJ8"/>
<feature type="compositionally biased region" description="Basic and acidic residues" evidence="1">
    <location>
        <begin position="104"/>
        <end position="124"/>
    </location>
</feature>
<feature type="non-terminal residue" evidence="2">
    <location>
        <position position="154"/>
    </location>
</feature>